<accession>A0A183F0X6</accession>
<evidence type="ECO:0000313" key="4">
    <source>
        <dbReference type="WBParaSite" id="GPUH_0002689701-mRNA-1"/>
    </source>
</evidence>
<proteinExistence type="predicted"/>
<evidence type="ECO:0000313" key="3">
    <source>
        <dbReference type="Proteomes" id="UP000271098"/>
    </source>
</evidence>
<keyword evidence="3" id="KW-1185">Reference proteome</keyword>
<feature type="region of interest" description="Disordered" evidence="1">
    <location>
        <begin position="1"/>
        <end position="21"/>
    </location>
</feature>
<dbReference type="WBParaSite" id="GPUH_0002689701-mRNA-1">
    <property type="protein sequence ID" value="GPUH_0002689701-mRNA-1"/>
    <property type="gene ID" value="GPUH_0002689701"/>
</dbReference>
<dbReference type="Proteomes" id="UP000271098">
    <property type="component" value="Unassembled WGS sequence"/>
</dbReference>
<dbReference type="AlphaFoldDB" id="A0A183F0X6"/>
<reference evidence="4" key="1">
    <citation type="submission" date="2016-06" db="UniProtKB">
        <authorList>
            <consortium name="WormBaseParasite"/>
        </authorList>
    </citation>
    <scope>IDENTIFICATION</scope>
</reference>
<reference evidence="2 3" key="2">
    <citation type="submission" date="2018-11" db="EMBL/GenBank/DDBJ databases">
        <authorList>
            <consortium name="Pathogen Informatics"/>
        </authorList>
    </citation>
    <scope>NUCLEOTIDE SEQUENCE [LARGE SCALE GENOMIC DNA]</scope>
</reference>
<name>A0A183F0X6_9BILA</name>
<protein>
    <submittedName>
        <fullName evidence="4">DUF4150 domain-containing protein</fullName>
    </submittedName>
</protein>
<evidence type="ECO:0000256" key="1">
    <source>
        <dbReference type="SAM" id="MobiDB-lite"/>
    </source>
</evidence>
<dbReference type="EMBL" id="UYRT01115164">
    <property type="protein sequence ID" value="VDN49598.1"/>
    <property type="molecule type" value="Genomic_DNA"/>
</dbReference>
<sequence>MQSYALSGTAAEAPDKEPFGHQMQMPTTMLVQRPPYTSCYSYGMNTNPNVKIVCDSADTETQLNAKYTTGK</sequence>
<organism evidence="4">
    <name type="scientific">Gongylonema pulchrum</name>
    <dbReference type="NCBI Taxonomy" id="637853"/>
    <lineage>
        <taxon>Eukaryota</taxon>
        <taxon>Metazoa</taxon>
        <taxon>Ecdysozoa</taxon>
        <taxon>Nematoda</taxon>
        <taxon>Chromadorea</taxon>
        <taxon>Rhabditida</taxon>
        <taxon>Spirurina</taxon>
        <taxon>Spiruromorpha</taxon>
        <taxon>Spiruroidea</taxon>
        <taxon>Gongylonematidae</taxon>
        <taxon>Gongylonema</taxon>
    </lineage>
</organism>
<evidence type="ECO:0000313" key="2">
    <source>
        <dbReference type="EMBL" id="VDN49598.1"/>
    </source>
</evidence>
<gene>
    <name evidence="2" type="ORF">GPUH_LOCUS26867</name>
</gene>